<dbReference type="Pfam" id="PF08245">
    <property type="entry name" value="Mur_ligase_M"/>
    <property type="match status" value="1"/>
</dbReference>
<keyword evidence="6" id="KW-0573">Peptidoglycan synthesis</keyword>
<evidence type="ECO:0000259" key="10">
    <source>
        <dbReference type="Pfam" id="PF02875"/>
    </source>
</evidence>
<dbReference type="InterPro" id="IPR000713">
    <property type="entry name" value="Mur_ligase_N"/>
</dbReference>
<gene>
    <name evidence="12" type="ORF">UT11_C0019G0011</name>
</gene>
<dbReference type="Gene3D" id="3.90.190.20">
    <property type="entry name" value="Mur ligase, C-terminal domain"/>
    <property type="match status" value="1"/>
</dbReference>
<dbReference type="EMBL" id="LBVO01000019">
    <property type="protein sequence ID" value="KKQ89786.1"/>
    <property type="molecule type" value="Genomic_DNA"/>
</dbReference>
<sequence length="440" mass="49504">MKHINLKPKKVHFIGIGGSALNYLAQILKAYEFEVSGCDLTESENTKLLKSKNIDLSIGHSSDHITKDLDEVIISSAITEKSPAWSEVEKAKSFKIPIVKRTAYWQKLMRCGKGIAISGTHGKTTTTAMIGVILQEAGFDPTVMVGGFVPEFGGTVRIGKLNYIVVEADEYDRAFLSTAPQISVITNIDADHLDSYPQGLPEIRQAFKKFIRLLPAKTGILIAYGKDPNIRQIAKSFDLKYRFYDEDNLWPGLKLKVPGLHNRLNATAAARVAHELGVEHKIILKALNNFSGVVRRQEYLGKIGQAEIFDDYAHLPQEIEATVRAFREKFLNKKILTVFQPHQKRRTQENLEELSRVLTLSDQSLVAPLYFVAGREDDIEISSMDIAIATHDQSSKIIAYNDWQLFFQKFDELIKSYDIVIIMGAGDLSQKVKEMYNLTK</sequence>
<dbReference type="InterPro" id="IPR004101">
    <property type="entry name" value="Mur_ligase_C"/>
</dbReference>
<dbReference type="AlphaFoldDB" id="A0A0G0PKF2"/>
<evidence type="ECO:0000313" key="12">
    <source>
        <dbReference type="EMBL" id="KKQ89786.1"/>
    </source>
</evidence>
<proteinExistence type="predicted"/>
<dbReference type="SUPFAM" id="SSF51984">
    <property type="entry name" value="MurCD N-terminal domain"/>
    <property type="match status" value="1"/>
</dbReference>
<feature type="domain" description="Mur ligase central" evidence="11">
    <location>
        <begin position="117"/>
        <end position="245"/>
    </location>
</feature>
<evidence type="ECO:0000259" key="11">
    <source>
        <dbReference type="Pfam" id="PF08245"/>
    </source>
</evidence>
<organism evidence="12 13">
    <name type="scientific">Berkelbacteria bacterium GW2011_GWA2_38_9</name>
    <dbReference type="NCBI Taxonomy" id="1618334"/>
    <lineage>
        <taxon>Bacteria</taxon>
        <taxon>Candidatus Berkelbacteria</taxon>
    </lineage>
</organism>
<reference evidence="12 13" key="1">
    <citation type="journal article" date="2015" name="Nature">
        <title>rRNA introns, odd ribosomes, and small enigmatic genomes across a large radiation of phyla.</title>
        <authorList>
            <person name="Brown C.T."/>
            <person name="Hug L.A."/>
            <person name="Thomas B.C."/>
            <person name="Sharon I."/>
            <person name="Castelle C.J."/>
            <person name="Singh A."/>
            <person name="Wilkins M.J."/>
            <person name="Williams K.H."/>
            <person name="Banfield J.F."/>
        </authorList>
    </citation>
    <scope>NUCLEOTIDE SEQUENCE [LARGE SCALE GENOMIC DNA]</scope>
</reference>
<evidence type="ECO:0000313" key="13">
    <source>
        <dbReference type="Proteomes" id="UP000033934"/>
    </source>
</evidence>
<feature type="domain" description="Mur ligase N-terminal catalytic" evidence="9">
    <location>
        <begin position="10"/>
        <end position="110"/>
    </location>
</feature>
<dbReference type="Pfam" id="PF01225">
    <property type="entry name" value="Mur_ligase"/>
    <property type="match status" value="1"/>
</dbReference>
<dbReference type="Pfam" id="PF02875">
    <property type="entry name" value="Mur_ligase_C"/>
    <property type="match status" value="1"/>
</dbReference>
<dbReference type="SUPFAM" id="SSF53244">
    <property type="entry name" value="MurD-like peptide ligases, peptide-binding domain"/>
    <property type="match status" value="1"/>
</dbReference>
<dbReference type="GO" id="GO:0051301">
    <property type="term" value="P:cell division"/>
    <property type="evidence" value="ECO:0007669"/>
    <property type="project" value="UniProtKB-KW"/>
</dbReference>
<keyword evidence="7" id="KW-0131">Cell cycle</keyword>
<keyword evidence="5" id="KW-0133">Cell shape</keyword>
<dbReference type="SUPFAM" id="SSF53623">
    <property type="entry name" value="MurD-like peptide ligases, catalytic domain"/>
    <property type="match status" value="1"/>
</dbReference>
<dbReference type="PANTHER" id="PTHR43445:SF3">
    <property type="entry name" value="UDP-N-ACETYLMURAMATE--L-ALANINE LIGASE"/>
    <property type="match status" value="1"/>
</dbReference>
<evidence type="ECO:0000256" key="7">
    <source>
        <dbReference type="ARBA" id="ARBA00023306"/>
    </source>
</evidence>
<evidence type="ECO:0000256" key="6">
    <source>
        <dbReference type="ARBA" id="ARBA00022984"/>
    </source>
</evidence>
<keyword evidence="1 12" id="KW-0436">Ligase</keyword>
<dbReference type="Gene3D" id="3.40.50.720">
    <property type="entry name" value="NAD(P)-binding Rossmann-like Domain"/>
    <property type="match status" value="1"/>
</dbReference>
<dbReference type="PANTHER" id="PTHR43445">
    <property type="entry name" value="UDP-N-ACETYLMURAMATE--L-ALANINE LIGASE-RELATED"/>
    <property type="match status" value="1"/>
</dbReference>
<dbReference type="GO" id="GO:0071555">
    <property type="term" value="P:cell wall organization"/>
    <property type="evidence" value="ECO:0007669"/>
    <property type="project" value="UniProtKB-KW"/>
</dbReference>
<evidence type="ECO:0000256" key="8">
    <source>
        <dbReference type="ARBA" id="ARBA00023316"/>
    </source>
</evidence>
<dbReference type="InterPro" id="IPR036565">
    <property type="entry name" value="Mur-like_cat_sf"/>
</dbReference>
<evidence type="ECO:0000256" key="2">
    <source>
        <dbReference type="ARBA" id="ARBA00022618"/>
    </source>
</evidence>
<comment type="caution">
    <text evidence="12">The sequence shown here is derived from an EMBL/GenBank/DDBJ whole genome shotgun (WGS) entry which is preliminary data.</text>
</comment>
<dbReference type="GO" id="GO:0016881">
    <property type="term" value="F:acid-amino acid ligase activity"/>
    <property type="evidence" value="ECO:0007669"/>
    <property type="project" value="InterPro"/>
</dbReference>
<protein>
    <submittedName>
        <fullName evidence="12">UDP-N-acetylmuramate-L-alanine ligase</fullName>
    </submittedName>
</protein>
<keyword evidence="8" id="KW-0961">Cell wall biogenesis/degradation</keyword>
<dbReference type="InterPro" id="IPR036615">
    <property type="entry name" value="Mur_ligase_C_dom_sf"/>
</dbReference>
<dbReference type="InterPro" id="IPR013221">
    <property type="entry name" value="Mur_ligase_cen"/>
</dbReference>
<evidence type="ECO:0000256" key="5">
    <source>
        <dbReference type="ARBA" id="ARBA00022960"/>
    </source>
</evidence>
<keyword evidence="4" id="KW-0067">ATP-binding</keyword>
<keyword evidence="3" id="KW-0547">Nucleotide-binding</keyword>
<evidence type="ECO:0000256" key="3">
    <source>
        <dbReference type="ARBA" id="ARBA00022741"/>
    </source>
</evidence>
<dbReference type="GO" id="GO:0008360">
    <property type="term" value="P:regulation of cell shape"/>
    <property type="evidence" value="ECO:0007669"/>
    <property type="project" value="UniProtKB-KW"/>
</dbReference>
<dbReference type="Proteomes" id="UP000033934">
    <property type="component" value="Unassembled WGS sequence"/>
</dbReference>
<dbReference type="InterPro" id="IPR050061">
    <property type="entry name" value="MurCDEF_pg_biosynth"/>
</dbReference>
<dbReference type="Gene3D" id="3.40.1190.10">
    <property type="entry name" value="Mur-like, catalytic domain"/>
    <property type="match status" value="1"/>
</dbReference>
<dbReference type="GO" id="GO:0009252">
    <property type="term" value="P:peptidoglycan biosynthetic process"/>
    <property type="evidence" value="ECO:0007669"/>
    <property type="project" value="UniProtKB-KW"/>
</dbReference>
<dbReference type="GO" id="GO:0005524">
    <property type="term" value="F:ATP binding"/>
    <property type="evidence" value="ECO:0007669"/>
    <property type="project" value="UniProtKB-KW"/>
</dbReference>
<evidence type="ECO:0000256" key="1">
    <source>
        <dbReference type="ARBA" id="ARBA00022598"/>
    </source>
</evidence>
<keyword evidence="2" id="KW-0132">Cell division</keyword>
<evidence type="ECO:0000259" key="9">
    <source>
        <dbReference type="Pfam" id="PF01225"/>
    </source>
</evidence>
<evidence type="ECO:0000256" key="4">
    <source>
        <dbReference type="ARBA" id="ARBA00022840"/>
    </source>
</evidence>
<dbReference type="PATRIC" id="fig|1618334.3.peg.336"/>
<name>A0A0G0PKF2_9BACT</name>
<accession>A0A0G0PKF2</accession>
<feature type="domain" description="Mur ligase C-terminal" evidence="10">
    <location>
        <begin position="295"/>
        <end position="426"/>
    </location>
</feature>